<accession>A0ABM1FC56</accession>
<dbReference type="SMART" id="SM00181">
    <property type="entry name" value="EGF"/>
    <property type="match status" value="2"/>
</dbReference>
<feature type="transmembrane region" description="Helical" evidence="2">
    <location>
        <begin position="253"/>
        <end position="278"/>
    </location>
</feature>
<reference evidence="5" key="1">
    <citation type="submission" date="2025-08" db="UniProtKB">
        <authorList>
            <consortium name="RefSeq"/>
        </authorList>
    </citation>
    <scope>IDENTIFICATION</scope>
</reference>
<dbReference type="RefSeq" id="XP_014682027.1">
    <property type="nucleotide sequence ID" value="XM_014826541.1"/>
</dbReference>
<protein>
    <submittedName>
        <fullName evidence="5">Uncharacterized protein LOC106821652</fullName>
    </submittedName>
</protein>
<dbReference type="PROSITE" id="PS00022">
    <property type="entry name" value="EGF_1"/>
    <property type="match status" value="1"/>
</dbReference>
<dbReference type="Proteomes" id="UP000695022">
    <property type="component" value="Unplaced"/>
</dbReference>
<evidence type="ECO:0000256" key="2">
    <source>
        <dbReference type="SAM" id="Phobius"/>
    </source>
</evidence>
<evidence type="ECO:0000313" key="4">
    <source>
        <dbReference type="Proteomes" id="UP000695022"/>
    </source>
</evidence>
<feature type="domain" description="EGF-like" evidence="3">
    <location>
        <begin position="208"/>
        <end position="250"/>
    </location>
</feature>
<name>A0ABM1FC56_PRICU</name>
<comment type="caution">
    <text evidence="1">Lacks conserved residue(s) required for the propagation of feature annotation.</text>
</comment>
<dbReference type="GeneID" id="106821652"/>
<keyword evidence="4" id="KW-1185">Reference proteome</keyword>
<dbReference type="PROSITE" id="PS50026">
    <property type="entry name" value="EGF_3"/>
    <property type="match status" value="1"/>
</dbReference>
<keyword evidence="2" id="KW-1133">Transmembrane helix</keyword>
<keyword evidence="1" id="KW-1015">Disulfide bond</keyword>
<keyword evidence="1" id="KW-0245">EGF-like domain</keyword>
<keyword evidence="2" id="KW-0472">Membrane</keyword>
<evidence type="ECO:0000313" key="5">
    <source>
        <dbReference type="RefSeq" id="XP_014682027.1"/>
    </source>
</evidence>
<organism evidence="4 5">
    <name type="scientific">Priapulus caudatus</name>
    <name type="common">Priapulid worm</name>
    <dbReference type="NCBI Taxonomy" id="37621"/>
    <lineage>
        <taxon>Eukaryota</taxon>
        <taxon>Metazoa</taxon>
        <taxon>Ecdysozoa</taxon>
        <taxon>Scalidophora</taxon>
        <taxon>Priapulida</taxon>
        <taxon>Priapulimorpha</taxon>
        <taxon>Priapulimorphida</taxon>
        <taxon>Priapulidae</taxon>
        <taxon>Priapulus</taxon>
    </lineage>
</organism>
<dbReference type="SUPFAM" id="SSF57196">
    <property type="entry name" value="EGF/Laminin"/>
    <property type="match status" value="1"/>
</dbReference>
<dbReference type="Gene3D" id="2.10.25.10">
    <property type="entry name" value="Laminin"/>
    <property type="match status" value="1"/>
</dbReference>
<feature type="disulfide bond" evidence="1">
    <location>
        <begin position="240"/>
        <end position="249"/>
    </location>
</feature>
<keyword evidence="2" id="KW-0812">Transmembrane</keyword>
<evidence type="ECO:0000256" key="1">
    <source>
        <dbReference type="PROSITE-ProRule" id="PRU00076"/>
    </source>
</evidence>
<dbReference type="InterPro" id="IPR000742">
    <property type="entry name" value="EGF"/>
</dbReference>
<evidence type="ECO:0000259" key="3">
    <source>
        <dbReference type="PROSITE" id="PS50026"/>
    </source>
</evidence>
<sequence length="420" mass="45976">METSGSDATVTAKSAVVELIDVEWADSLKNPDSAYYKEIESDLVRLMEKAFTSETMGQDHPAVTYVVAAVSSFSLATGRSQTRSRRQTELSQITAGLFVYYEAEEFPGFSDTEMNKVLDEELAKDDLYDSLTVITIDNIVDTSVGTADACADGNNYCDVMASTCEPWDNQTWFTCECKEGYDDVGIGMEWGVDPGEECQLAIEATPTPSDVCPDAFCLDNGVCSADHSADGTSEQFRCQCEFWYLGDRCSYNIGIIIAVTGASLTFYIIIMTITIMVYRYHKRSRKLILPSSDGSDHGEIYSQRSVDQASVGGLRPHGRNVSDCIEGASAQPSSETVGESSMDRWLGIANILNPPSVAGTNEQLGSVSSLHSTEILLPRPHVYGRSGIASPWNVTDELVDESADSMTSRRLREVENTVYF</sequence>
<proteinExistence type="predicted"/>
<gene>
    <name evidence="5" type="primary">LOC106821652</name>
</gene>